<evidence type="ECO:0000256" key="13">
    <source>
        <dbReference type="HAMAP-Rule" id="MF_01113"/>
    </source>
</evidence>
<gene>
    <name evidence="13 15" type="primary">dinB</name>
    <name evidence="15" type="ORF">KZO38_01070</name>
</gene>
<evidence type="ECO:0000256" key="7">
    <source>
        <dbReference type="ARBA" id="ARBA00022723"/>
    </source>
</evidence>
<dbReference type="Proteomes" id="UP000788426">
    <property type="component" value="Unassembled WGS sequence"/>
</dbReference>
<evidence type="ECO:0000256" key="12">
    <source>
        <dbReference type="ARBA" id="ARBA00023204"/>
    </source>
</evidence>
<feature type="binding site" evidence="13">
    <location>
        <position position="10"/>
    </location>
    <ligand>
        <name>Mg(2+)</name>
        <dbReference type="ChEBI" id="CHEBI:18420"/>
    </ligand>
</feature>
<dbReference type="HAMAP" id="MF_01113">
    <property type="entry name" value="DNApol_IV"/>
    <property type="match status" value="1"/>
</dbReference>
<evidence type="ECO:0000256" key="1">
    <source>
        <dbReference type="ARBA" id="ARBA00004496"/>
    </source>
</evidence>
<dbReference type="PROSITE" id="PS50173">
    <property type="entry name" value="UMUC"/>
    <property type="match status" value="1"/>
</dbReference>
<comment type="caution">
    <text evidence="15">The sequence shown here is derived from an EMBL/GenBank/DDBJ whole genome shotgun (WGS) entry which is preliminary data.</text>
</comment>
<dbReference type="Pfam" id="PF11799">
    <property type="entry name" value="IMS_C"/>
    <property type="match status" value="1"/>
</dbReference>
<keyword evidence="9 13" id="KW-0460">Magnesium</keyword>
<keyword evidence="5 13" id="KW-0548">Nucleotidyltransferase</keyword>
<dbReference type="InterPro" id="IPR050116">
    <property type="entry name" value="DNA_polymerase-Y"/>
</dbReference>
<evidence type="ECO:0000256" key="10">
    <source>
        <dbReference type="ARBA" id="ARBA00022932"/>
    </source>
</evidence>
<evidence type="ECO:0000256" key="2">
    <source>
        <dbReference type="ARBA" id="ARBA00022457"/>
    </source>
</evidence>
<comment type="catalytic activity">
    <reaction evidence="13">
        <text>DNA(n) + a 2'-deoxyribonucleoside 5'-triphosphate = DNA(n+1) + diphosphate</text>
        <dbReference type="Rhea" id="RHEA:22508"/>
        <dbReference type="Rhea" id="RHEA-COMP:17339"/>
        <dbReference type="Rhea" id="RHEA-COMP:17340"/>
        <dbReference type="ChEBI" id="CHEBI:33019"/>
        <dbReference type="ChEBI" id="CHEBI:61560"/>
        <dbReference type="ChEBI" id="CHEBI:173112"/>
        <dbReference type="EC" id="2.7.7.7"/>
    </reaction>
</comment>
<evidence type="ECO:0000256" key="8">
    <source>
        <dbReference type="ARBA" id="ARBA00022763"/>
    </source>
</evidence>
<keyword evidence="2 13" id="KW-0515">Mutator protein</keyword>
<name>A0ABS6YAZ7_9BACT</name>
<evidence type="ECO:0000259" key="14">
    <source>
        <dbReference type="PROSITE" id="PS50173"/>
    </source>
</evidence>
<keyword evidence="4 13" id="KW-0808">Transferase</keyword>
<reference evidence="15 16" key="1">
    <citation type="submission" date="2021-07" db="EMBL/GenBank/DDBJ databases">
        <title>Genomic diversity and antimicrobial resistance of Prevotella spp. isolated from chronic lung disease airways.</title>
        <authorList>
            <person name="Webb K.A."/>
            <person name="Olagoke O.S."/>
            <person name="Baird T."/>
            <person name="Neill J."/>
            <person name="Pham A."/>
            <person name="Wells T.J."/>
            <person name="Ramsay K.A."/>
            <person name="Bell S.C."/>
            <person name="Sarovich D.S."/>
            <person name="Price E.P."/>
        </authorList>
    </citation>
    <scope>NUCLEOTIDE SEQUENCE [LARGE SCALE GENOMIC DNA]</scope>
    <source>
        <strain evidence="15 16">SCHI0011.S.12</strain>
    </source>
</reference>
<dbReference type="EC" id="2.7.7.7" evidence="13"/>
<evidence type="ECO:0000313" key="16">
    <source>
        <dbReference type="Proteomes" id="UP000788426"/>
    </source>
</evidence>
<sequence length="364" mass="41341">MLGRKIIHIDMDSFFASVEQRDNEELKGQPIAVGSDTMRGVVSTASYEARTFGVRSAMSVVKAKQLCPHLILVPPRFKAYKEVSKTVHEIFREYTELIEPLSLDEAFLDITAIASTFDEAINIAQEIKDKIQERTHLTGSAGISYNKFLAKIASDYNKPNGLFVITEAEAPGFIDNLLVERFWGVGRKTTIRLHRMGIFTGKDLKNLSLKRLNDIFGKMGNLYYNFSRGIDNRIVDINSVRKSVGCECTFEKNLQDKSALTIELYHLVLDLIHRIEKVQFKGKTLTLKVKYADFHQITRSVTSLDVYDTKNKILPAAKKLLFDIKGFDYSIRLMGLSVSNPSTTDLHEETNQWQEGELFVDELL</sequence>
<dbReference type="InterPro" id="IPR001126">
    <property type="entry name" value="UmuC"/>
</dbReference>
<evidence type="ECO:0000256" key="11">
    <source>
        <dbReference type="ARBA" id="ARBA00023125"/>
    </source>
</evidence>
<keyword evidence="3 13" id="KW-0963">Cytoplasm</keyword>
<dbReference type="EMBL" id="JAHXCT010000001">
    <property type="protein sequence ID" value="MBW4768361.1"/>
    <property type="molecule type" value="Genomic_DNA"/>
</dbReference>
<dbReference type="InterPro" id="IPR053848">
    <property type="entry name" value="IMS_HHH_1"/>
</dbReference>
<dbReference type="PANTHER" id="PTHR11076:SF33">
    <property type="entry name" value="DNA POLYMERASE KAPPA"/>
    <property type="match status" value="1"/>
</dbReference>
<dbReference type="NCBIfam" id="NF002677">
    <property type="entry name" value="PRK02406.1"/>
    <property type="match status" value="1"/>
</dbReference>
<keyword evidence="6 13" id="KW-0235">DNA replication</keyword>
<comment type="cofactor">
    <cofactor evidence="13">
        <name>Mg(2+)</name>
        <dbReference type="ChEBI" id="CHEBI:18420"/>
    </cofactor>
    <text evidence="13">Binds 2 magnesium ions per subunit.</text>
</comment>
<keyword evidence="8 13" id="KW-0227">DNA damage</keyword>
<evidence type="ECO:0000313" key="15">
    <source>
        <dbReference type="EMBL" id="MBW4768361.1"/>
    </source>
</evidence>
<keyword evidence="12 13" id="KW-0234">DNA repair</keyword>
<dbReference type="CDD" id="cd03586">
    <property type="entry name" value="PolY_Pol_IV_kappa"/>
    <property type="match status" value="1"/>
</dbReference>
<dbReference type="Pfam" id="PF21999">
    <property type="entry name" value="IMS_HHH_1"/>
    <property type="match status" value="1"/>
</dbReference>
<dbReference type="NCBIfam" id="NF010731">
    <property type="entry name" value="PRK14133.1"/>
    <property type="match status" value="1"/>
</dbReference>
<feature type="binding site" evidence="13">
    <location>
        <position position="104"/>
    </location>
    <ligand>
        <name>Mg(2+)</name>
        <dbReference type="ChEBI" id="CHEBI:18420"/>
    </ligand>
</feature>
<comment type="subcellular location">
    <subcellularLocation>
        <location evidence="1 13">Cytoplasm</location>
    </subcellularLocation>
</comment>
<keyword evidence="10 13" id="KW-0239">DNA-directed DNA polymerase</keyword>
<evidence type="ECO:0000256" key="3">
    <source>
        <dbReference type="ARBA" id="ARBA00022490"/>
    </source>
</evidence>
<dbReference type="RefSeq" id="WP_219479076.1">
    <property type="nucleotide sequence ID" value="NZ_JAHXCT010000001.1"/>
</dbReference>
<dbReference type="GO" id="GO:0003887">
    <property type="term" value="F:DNA-directed DNA polymerase activity"/>
    <property type="evidence" value="ECO:0007669"/>
    <property type="project" value="UniProtKB-EC"/>
</dbReference>
<feature type="active site" evidence="13">
    <location>
        <position position="105"/>
    </location>
</feature>
<evidence type="ECO:0000256" key="6">
    <source>
        <dbReference type="ARBA" id="ARBA00022705"/>
    </source>
</evidence>
<comment type="function">
    <text evidence="13">Poorly processive, error-prone DNA polymerase involved in untargeted mutagenesis. Copies undamaged DNA at stalled replication forks, which arise in vivo from mismatched or misaligned primer ends. These misaligned primers can be extended by PolIV. Exhibits no 3'-5' exonuclease (proofreading) activity. May be involved in translesional synthesis, in conjunction with the beta clamp from PolIII.</text>
</comment>
<feature type="site" description="Substrate discrimination" evidence="13">
    <location>
        <position position="15"/>
    </location>
</feature>
<evidence type="ECO:0000256" key="5">
    <source>
        <dbReference type="ARBA" id="ARBA00022695"/>
    </source>
</evidence>
<dbReference type="InterPro" id="IPR022880">
    <property type="entry name" value="DNApol_IV"/>
</dbReference>
<evidence type="ECO:0000256" key="9">
    <source>
        <dbReference type="ARBA" id="ARBA00022842"/>
    </source>
</evidence>
<feature type="domain" description="UmuC" evidence="14">
    <location>
        <begin position="6"/>
        <end position="186"/>
    </location>
</feature>
<organism evidence="15 16">
    <name type="scientific">Hoylesella nanceiensis</name>
    <dbReference type="NCBI Taxonomy" id="425941"/>
    <lineage>
        <taxon>Bacteria</taxon>
        <taxon>Pseudomonadati</taxon>
        <taxon>Bacteroidota</taxon>
        <taxon>Bacteroidia</taxon>
        <taxon>Bacteroidales</taxon>
        <taxon>Prevotellaceae</taxon>
        <taxon>Hoylesella</taxon>
    </lineage>
</organism>
<dbReference type="Pfam" id="PF00817">
    <property type="entry name" value="IMS"/>
    <property type="match status" value="1"/>
</dbReference>
<comment type="subunit">
    <text evidence="13">Monomer.</text>
</comment>
<evidence type="ECO:0000256" key="4">
    <source>
        <dbReference type="ARBA" id="ARBA00022679"/>
    </source>
</evidence>
<keyword evidence="7 13" id="KW-0479">Metal-binding</keyword>
<dbReference type="PANTHER" id="PTHR11076">
    <property type="entry name" value="DNA REPAIR POLYMERASE UMUC / TRANSFERASE FAMILY MEMBER"/>
    <property type="match status" value="1"/>
</dbReference>
<proteinExistence type="inferred from homology"/>
<accession>A0ABS6YAZ7</accession>
<protein>
    <recommendedName>
        <fullName evidence="13">DNA polymerase IV</fullName>
        <shortName evidence="13">Pol IV</shortName>
        <ecNumber evidence="13">2.7.7.7</ecNumber>
    </recommendedName>
</protein>
<dbReference type="InterPro" id="IPR017961">
    <property type="entry name" value="DNA_pol_Y-fam_little_finger"/>
</dbReference>
<comment type="similarity">
    <text evidence="13">Belongs to the DNA polymerase type-Y family.</text>
</comment>
<keyword evidence="16" id="KW-1185">Reference proteome</keyword>
<keyword evidence="11 13" id="KW-0238">DNA-binding</keyword>